<dbReference type="PANTHER" id="PTHR48043">
    <property type="entry name" value="EG:EG0003.4 PROTEIN-RELATED"/>
    <property type="match status" value="1"/>
</dbReference>
<name>A0A1B6I918_9HEMI</name>
<keyword evidence="8 12" id="KW-0472">Membrane</keyword>
<comment type="similarity">
    <text evidence="2 11">Belongs to the UDP-glycosyltransferase family.</text>
</comment>
<evidence type="ECO:0000256" key="2">
    <source>
        <dbReference type="ARBA" id="ARBA00009995"/>
    </source>
</evidence>
<evidence type="ECO:0000256" key="11">
    <source>
        <dbReference type="RuleBase" id="RU003718"/>
    </source>
</evidence>
<keyword evidence="9" id="KW-0325">Glycoprotein</keyword>
<dbReference type="GO" id="GO:0008194">
    <property type="term" value="F:UDP-glycosyltransferase activity"/>
    <property type="evidence" value="ECO:0007669"/>
    <property type="project" value="InterPro"/>
</dbReference>
<dbReference type="InterPro" id="IPR002213">
    <property type="entry name" value="UDP_glucos_trans"/>
</dbReference>
<accession>A0A1B6I918</accession>
<dbReference type="EMBL" id="GECU01024346">
    <property type="protein sequence ID" value="JAS83360.1"/>
    <property type="molecule type" value="Transcribed_RNA"/>
</dbReference>
<sequence>LASCCWVACVTGCIILSSCTIAVWKMRLLIPILMLASAVESARILSVFPISGKSHHGLFQAVLKALAARGHHIVNYSPYKLDKPMANYTDVVMENIQPPDKNMTREMLEMFMNLPSIGMPIFLWMGIDLSAQTFSDKKIKELIESNEQFDLVIIEALFTQEAFLGFGHKFKAPVICLQPFNSFSVVNKAAGNPLSISYIPDMAFSSSDHMSFFERFCNTISIFSSLIFYYTIYTPKVDVMLKENFKDPTMPPVSDLIYNISLFMTNGHPYVHYAQPYTPNMIPIGGIHLSKEKKPLPADMKKFIDDAKDGVIYFSLGSVVPDHVLGEEFFDMFTKAFQKLPQRVLWKTGWKHESLPNNVKTANWMPQQDILAHPNVVLFMTHGGIFGQHEAIHAGVPVVCIPIFGDQTLNAKFYEERGIGVKIPFQTLSEETIISTVNKVVSNSKYKENMERLSKIYHDRPKSAADSLVYWVEYVLRHGGAHHLRPASANMPWYQLYLLDVVAALLLIAAVIVIVVYIVLRKILRLFRGKTKPMSSNKKKKN</sequence>
<evidence type="ECO:0000256" key="4">
    <source>
        <dbReference type="ARBA" id="ARBA00022679"/>
    </source>
</evidence>
<reference evidence="13" key="1">
    <citation type="submission" date="2015-11" db="EMBL/GenBank/DDBJ databases">
        <title>De novo transcriptome assembly of four potential Pierce s Disease insect vectors from Arizona vineyards.</title>
        <authorList>
            <person name="Tassone E.E."/>
        </authorList>
    </citation>
    <scope>NUCLEOTIDE SEQUENCE</scope>
</reference>
<comment type="subcellular location">
    <subcellularLocation>
        <location evidence="10">Endomembrane system</location>
        <topology evidence="10">Single-pass type I membrane protein</topology>
    </subcellularLocation>
    <subcellularLocation>
        <location evidence="1">Endoplasmic reticulum</location>
    </subcellularLocation>
</comment>
<keyword evidence="7 12" id="KW-1133">Transmembrane helix</keyword>
<dbReference type="InterPro" id="IPR035595">
    <property type="entry name" value="UDP_glycos_trans_CS"/>
</dbReference>
<dbReference type="CDD" id="cd03784">
    <property type="entry name" value="GT1_Gtf-like"/>
    <property type="match status" value="1"/>
</dbReference>
<evidence type="ECO:0000256" key="9">
    <source>
        <dbReference type="ARBA" id="ARBA00023180"/>
    </source>
</evidence>
<evidence type="ECO:0000256" key="7">
    <source>
        <dbReference type="ARBA" id="ARBA00022989"/>
    </source>
</evidence>
<evidence type="ECO:0000256" key="3">
    <source>
        <dbReference type="ARBA" id="ARBA00022676"/>
    </source>
</evidence>
<feature type="non-terminal residue" evidence="13">
    <location>
        <position position="1"/>
    </location>
</feature>
<gene>
    <name evidence="13" type="ORF">g.10240</name>
</gene>
<dbReference type="Gene3D" id="3.40.50.2000">
    <property type="entry name" value="Glycogen Phosphorylase B"/>
    <property type="match status" value="1"/>
</dbReference>
<organism evidence="13">
    <name type="scientific">Homalodisca liturata</name>
    <dbReference type="NCBI Taxonomy" id="320908"/>
    <lineage>
        <taxon>Eukaryota</taxon>
        <taxon>Metazoa</taxon>
        <taxon>Ecdysozoa</taxon>
        <taxon>Arthropoda</taxon>
        <taxon>Hexapoda</taxon>
        <taxon>Insecta</taxon>
        <taxon>Pterygota</taxon>
        <taxon>Neoptera</taxon>
        <taxon>Paraneoptera</taxon>
        <taxon>Hemiptera</taxon>
        <taxon>Auchenorrhyncha</taxon>
        <taxon>Membracoidea</taxon>
        <taxon>Cicadellidae</taxon>
        <taxon>Cicadellinae</taxon>
        <taxon>Proconiini</taxon>
        <taxon>Homalodisca</taxon>
    </lineage>
</organism>
<dbReference type="AlphaFoldDB" id="A0A1B6I918"/>
<dbReference type="FunFam" id="3.40.50.2000:FF:000050">
    <property type="entry name" value="UDP-glucuronosyltransferase"/>
    <property type="match status" value="1"/>
</dbReference>
<evidence type="ECO:0000256" key="5">
    <source>
        <dbReference type="ARBA" id="ARBA00022692"/>
    </source>
</evidence>
<dbReference type="SUPFAM" id="SSF53756">
    <property type="entry name" value="UDP-Glycosyltransferase/glycogen phosphorylase"/>
    <property type="match status" value="1"/>
</dbReference>
<keyword evidence="3 11" id="KW-0328">Glycosyltransferase</keyword>
<dbReference type="PANTHER" id="PTHR48043:SF159">
    <property type="entry name" value="EG:EG0003.4 PROTEIN-RELATED"/>
    <property type="match status" value="1"/>
</dbReference>
<evidence type="ECO:0000256" key="6">
    <source>
        <dbReference type="ARBA" id="ARBA00022824"/>
    </source>
</evidence>
<keyword evidence="4 11" id="KW-0808">Transferase</keyword>
<evidence type="ECO:0000256" key="10">
    <source>
        <dbReference type="ARBA" id="ARBA00046288"/>
    </source>
</evidence>
<dbReference type="PROSITE" id="PS00375">
    <property type="entry name" value="UDPGT"/>
    <property type="match status" value="1"/>
</dbReference>
<evidence type="ECO:0000256" key="12">
    <source>
        <dbReference type="SAM" id="Phobius"/>
    </source>
</evidence>
<dbReference type="Pfam" id="PF00201">
    <property type="entry name" value="UDPGT"/>
    <property type="match status" value="1"/>
</dbReference>
<evidence type="ECO:0000256" key="8">
    <source>
        <dbReference type="ARBA" id="ARBA00023136"/>
    </source>
</evidence>
<keyword evidence="6" id="KW-0256">Endoplasmic reticulum</keyword>
<dbReference type="InterPro" id="IPR050271">
    <property type="entry name" value="UDP-glycosyltransferase"/>
</dbReference>
<dbReference type="GO" id="GO:0005783">
    <property type="term" value="C:endoplasmic reticulum"/>
    <property type="evidence" value="ECO:0007669"/>
    <property type="project" value="UniProtKB-SubCell"/>
</dbReference>
<proteinExistence type="inferred from homology"/>
<protein>
    <submittedName>
        <fullName evidence="13">Uncharacterized protein</fullName>
    </submittedName>
</protein>
<evidence type="ECO:0000256" key="1">
    <source>
        <dbReference type="ARBA" id="ARBA00004240"/>
    </source>
</evidence>
<keyword evidence="5 12" id="KW-0812">Transmembrane</keyword>
<evidence type="ECO:0000313" key="13">
    <source>
        <dbReference type="EMBL" id="JAS83360.1"/>
    </source>
</evidence>
<feature type="transmembrane region" description="Helical" evidence="12">
    <location>
        <begin position="496"/>
        <end position="520"/>
    </location>
</feature>